<dbReference type="PANTHER" id="PTHR36154">
    <property type="entry name" value="DNA-BINDING TRANSCRIPTIONAL ACTIVATOR ALPA"/>
    <property type="match status" value="1"/>
</dbReference>
<sequence>MQVRVKLPSGPLIEPSNFCKAIAEALRPTAAQHFDGIECIVGKMQRYRVPMPRLADNGGQSAPEHLQVAPRSESEHAPDHPLRERHGAEEVHGASELPKESDSRLQIVELSEAPYRLTEDDRRALSRLLPGLPSLRYPNSDEDKAAFLDAWLGLKERPSWEPILMTAADMERYKFEQSEIQVRHQLALRDEFARGQLSVVDARYAPVVALAPGSFILRESAVAYLSRCGLVPDDGDVNVDAGCNNQSPEPTRAPATMPPQARAPKVQESVAPSRDQSDGHVVEAKENDLGSKGSQVDMAGLPQPTPDSEKRKVGKVARLPRVIELTGLKRSSIYYRMNPHSRYYDPTFPQCFSLSTSENGAVGWDEERVCAWVAARVARRK</sequence>
<feature type="region of interest" description="Disordered" evidence="1">
    <location>
        <begin position="52"/>
        <end position="81"/>
    </location>
</feature>
<dbReference type="Proteomes" id="UP000664048">
    <property type="component" value="Unassembled WGS sequence"/>
</dbReference>
<accession>A0ABS3PP79</accession>
<proteinExistence type="predicted"/>
<dbReference type="InterPro" id="IPR052931">
    <property type="entry name" value="Prophage_regulatory_activator"/>
</dbReference>
<dbReference type="RefSeq" id="WP_198391901.1">
    <property type="nucleotide sequence ID" value="NZ_CABVQA010000045.1"/>
</dbReference>
<dbReference type="EMBL" id="JAGEMX010000016">
    <property type="protein sequence ID" value="MBO1834090.1"/>
    <property type="molecule type" value="Genomic_DNA"/>
</dbReference>
<organism evidence="2 3">
    <name type="scientific">Burkholderia contaminans</name>
    <dbReference type="NCBI Taxonomy" id="488447"/>
    <lineage>
        <taxon>Bacteria</taxon>
        <taxon>Pseudomonadati</taxon>
        <taxon>Pseudomonadota</taxon>
        <taxon>Betaproteobacteria</taxon>
        <taxon>Burkholderiales</taxon>
        <taxon>Burkholderiaceae</taxon>
        <taxon>Burkholderia</taxon>
        <taxon>Burkholderia cepacia complex</taxon>
    </lineage>
</organism>
<dbReference type="PANTHER" id="PTHR36154:SF1">
    <property type="entry name" value="DNA-BINDING TRANSCRIPTIONAL ACTIVATOR ALPA"/>
    <property type="match status" value="1"/>
</dbReference>
<comment type="caution">
    <text evidence="2">The sequence shown here is derived from an EMBL/GenBank/DDBJ whole genome shotgun (WGS) entry which is preliminary data.</text>
</comment>
<keyword evidence="3" id="KW-1185">Reference proteome</keyword>
<feature type="compositionally biased region" description="Basic and acidic residues" evidence="1">
    <location>
        <begin position="72"/>
        <end position="81"/>
    </location>
</feature>
<reference evidence="2 3" key="1">
    <citation type="submission" date="2021-03" db="EMBL/GenBank/DDBJ databases">
        <title>Clinical course, treatment and visual outcome of an outbreak of Burkholderia contaminans endophthalmitis following cataract surgery.</title>
        <authorList>
            <person name="Lind C."/>
            <person name="Olsen K."/>
            <person name="Angelsen N.K."/>
            <person name="Krefting E.A."/>
            <person name="Fossen K."/>
            <person name="Gravningen K."/>
            <person name="Depoorter E."/>
            <person name="Vandamme P."/>
            <person name="Bertelsen G."/>
        </authorList>
    </citation>
    <scope>NUCLEOTIDE SEQUENCE [LARGE SCALE GENOMIC DNA]</scope>
    <source>
        <strain evidence="2 3">51242556</strain>
    </source>
</reference>
<name>A0ABS3PP79_9BURK</name>
<evidence type="ECO:0000256" key="1">
    <source>
        <dbReference type="SAM" id="MobiDB-lite"/>
    </source>
</evidence>
<protein>
    <submittedName>
        <fullName evidence="2">AlpA family phage regulatory protein</fullName>
    </submittedName>
</protein>
<evidence type="ECO:0000313" key="3">
    <source>
        <dbReference type="Proteomes" id="UP000664048"/>
    </source>
</evidence>
<dbReference type="Pfam" id="PF05930">
    <property type="entry name" value="Phage_AlpA"/>
    <property type="match status" value="1"/>
</dbReference>
<dbReference type="InterPro" id="IPR010260">
    <property type="entry name" value="AlpA"/>
</dbReference>
<gene>
    <name evidence="2" type="ORF">J4M89_32375</name>
</gene>
<feature type="region of interest" description="Disordered" evidence="1">
    <location>
        <begin position="239"/>
        <end position="314"/>
    </location>
</feature>
<evidence type="ECO:0000313" key="2">
    <source>
        <dbReference type="EMBL" id="MBO1834090.1"/>
    </source>
</evidence>
<feature type="compositionally biased region" description="Basic and acidic residues" evidence="1">
    <location>
        <begin position="275"/>
        <end position="289"/>
    </location>
</feature>